<dbReference type="Proteomes" id="UP001620409">
    <property type="component" value="Unassembled WGS sequence"/>
</dbReference>
<dbReference type="Pfam" id="PF00419">
    <property type="entry name" value="Fimbrial"/>
    <property type="match status" value="1"/>
</dbReference>
<dbReference type="InterPro" id="IPR036937">
    <property type="entry name" value="Adhesion_dom_fimbrial_sf"/>
</dbReference>
<evidence type="ECO:0000256" key="1">
    <source>
        <dbReference type="ARBA" id="ARBA00004561"/>
    </source>
</evidence>
<feature type="compositionally biased region" description="Polar residues" evidence="5">
    <location>
        <begin position="167"/>
        <end position="189"/>
    </location>
</feature>
<comment type="similarity">
    <text evidence="2">Belongs to the fimbrial protein family.</text>
</comment>
<comment type="subcellular location">
    <subcellularLocation>
        <location evidence="1">Fimbrium</location>
    </subcellularLocation>
</comment>
<keyword evidence="3" id="KW-0732">Signal</keyword>
<keyword evidence="4" id="KW-0281">Fimbrium</keyword>
<dbReference type="InterPro" id="IPR050263">
    <property type="entry name" value="Bact_Fimbrial_Adh_Pro"/>
</dbReference>
<evidence type="ECO:0000313" key="8">
    <source>
        <dbReference type="Proteomes" id="UP001620409"/>
    </source>
</evidence>
<dbReference type="InterPro" id="IPR008966">
    <property type="entry name" value="Adhesion_dom_sf"/>
</dbReference>
<evidence type="ECO:0000313" key="7">
    <source>
        <dbReference type="EMBL" id="MFK2855979.1"/>
    </source>
</evidence>
<dbReference type="Gene3D" id="2.60.40.1090">
    <property type="entry name" value="Fimbrial-type adhesion domain"/>
    <property type="match status" value="1"/>
</dbReference>
<evidence type="ECO:0000256" key="4">
    <source>
        <dbReference type="ARBA" id="ARBA00023263"/>
    </source>
</evidence>
<accession>A0ABW8IL99</accession>
<keyword evidence="8" id="KW-1185">Reference proteome</keyword>
<sequence length="395" mass="39520">MKYAVFASPLTRRVAALLLAVGLLSPTICSAFIIKTASGGKTVHAQVLAAQVAGGQAPACSASTTSAAISLPSTISIAPGTANGLIGSAASVTVNVDCYTAFALTPNYYDDFTVLAGQLAAIDSTNASPSGSGIMFQTNVPGIDVLLTATPTQASSGSNGPNGTTGWAIQTSDCTSAGGTRNNPGSCSPNPITAKFTAQLVKTGPVSPGTISSIQLLQLFDSDFVPPNPPGNGSTTTYSSASVSFSTVTLNAITVSMSTCNVVAGSSNLSVALPTIVSNALPTTGSVAGQKAFNIQYTCPSGWALYMTMSTANPGTATGVIMPSASCSAGSPASNVGIQLLQSNRQAVTFNTAQSVGNSPNGTLNLTYYAQYYATGSPIGAGQVCGTATFTMSYQ</sequence>
<protein>
    <submittedName>
        <fullName evidence="7">Type 1 fimbrial protein</fullName>
    </submittedName>
</protein>
<name>A0ABW8IL99_9GAMM</name>
<dbReference type="PANTHER" id="PTHR33420:SF3">
    <property type="entry name" value="FIMBRIAL SUBUNIT ELFA"/>
    <property type="match status" value="1"/>
</dbReference>
<gene>
    <name evidence="7" type="ORF">ISP18_15350</name>
</gene>
<dbReference type="EMBL" id="JADIKI010000023">
    <property type="protein sequence ID" value="MFK2855979.1"/>
    <property type="molecule type" value="Genomic_DNA"/>
</dbReference>
<feature type="compositionally biased region" description="Low complexity" evidence="5">
    <location>
        <begin position="155"/>
        <end position="166"/>
    </location>
</feature>
<evidence type="ECO:0000259" key="6">
    <source>
        <dbReference type="Pfam" id="PF00419"/>
    </source>
</evidence>
<dbReference type="PANTHER" id="PTHR33420">
    <property type="entry name" value="FIMBRIAL SUBUNIT ELFA-RELATED"/>
    <property type="match status" value="1"/>
</dbReference>
<comment type="caution">
    <text evidence="7">The sequence shown here is derived from an EMBL/GenBank/DDBJ whole genome shotgun (WGS) entry which is preliminary data.</text>
</comment>
<evidence type="ECO:0000256" key="5">
    <source>
        <dbReference type="SAM" id="MobiDB-lite"/>
    </source>
</evidence>
<dbReference type="SUPFAM" id="SSF49401">
    <property type="entry name" value="Bacterial adhesins"/>
    <property type="match status" value="1"/>
</dbReference>
<reference evidence="7 8" key="1">
    <citation type="submission" date="2020-10" db="EMBL/GenBank/DDBJ databases">
        <title>Phylogeny of dyella-like bacteria.</title>
        <authorList>
            <person name="Fu J."/>
        </authorList>
    </citation>
    <scope>NUCLEOTIDE SEQUENCE [LARGE SCALE GENOMIC DNA]</scope>
    <source>
        <strain evidence="7 8">DHG40</strain>
    </source>
</reference>
<feature type="region of interest" description="Disordered" evidence="5">
    <location>
        <begin position="153"/>
        <end position="189"/>
    </location>
</feature>
<dbReference type="RefSeq" id="WP_380013834.1">
    <property type="nucleotide sequence ID" value="NZ_JADIKI010000023.1"/>
</dbReference>
<organism evidence="7 8">
    <name type="scientific">Dyella humi</name>
    <dbReference type="NCBI Taxonomy" id="1770547"/>
    <lineage>
        <taxon>Bacteria</taxon>
        <taxon>Pseudomonadati</taxon>
        <taxon>Pseudomonadota</taxon>
        <taxon>Gammaproteobacteria</taxon>
        <taxon>Lysobacterales</taxon>
        <taxon>Rhodanobacteraceae</taxon>
        <taxon>Dyella</taxon>
    </lineage>
</organism>
<proteinExistence type="inferred from homology"/>
<dbReference type="InterPro" id="IPR000259">
    <property type="entry name" value="Adhesion_dom_fimbrial"/>
</dbReference>
<feature type="domain" description="Fimbrial-type adhesion" evidence="6">
    <location>
        <begin position="255"/>
        <end position="395"/>
    </location>
</feature>
<evidence type="ECO:0000256" key="3">
    <source>
        <dbReference type="ARBA" id="ARBA00022729"/>
    </source>
</evidence>
<dbReference type="Gene3D" id="2.60.40.3310">
    <property type="match status" value="1"/>
</dbReference>
<evidence type="ECO:0000256" key="2">
    <source>
        <dbReference type="ARBA" id="ARBA00006671"/>
    </source>
</evidence>